<sequence length="297" mass="34178">MAFNLVKISNEIRPIGSLILNRNIHVTAVCNKIKAGRYRKSPRGDMPLTYEMANPPHFIGVRKGWNSWNTSNLSLGTKPPGNIWNMADMVDYHQYKPSGYEADILEAHRASETVIEDMFIRKFMTGTWHSLCLSEIIIKRQHNHIRIAAIIRQGVSARKMYFLIGYTEEFLSYWLQCPITLELQTTPDKTDVVFKFISYQYALKCKSHVIQYNNDENLNSNNPRKWVLAIFVQSRAHLVSLMLSYSLILILPVMGNDQTVYVDVGSQQLYFHAAILMKQVQGVRVAPSIVLHKIYNL</sequence>
<gene>
    <name evidence="8" type="primary">CSON014344</name>
</gene>
<organism evidence="8">
    <name type="scientific">Culicoides sonorensis</name>
    <name type="common">Biting midge</name>
    <dbReference type="NCBI Taxonomy" id="179676"/>
    <lineage>
        <taxon>Eukaryota</taxon>
        <taxon>Metazoa</taxon>
        <taxon>Ecdysozoa</taxon>
        <taxon>Arthropoda</taxon>
        <taxon>Hexapoda</taxon>
        <taxon>Insecta</taxon>
        <taxon>Pterygota</taxon>
        <taxon>Neoptera</taxon>
        <taxon>Endopterygota</taxon>
        <taxon>Diptera</taxon>
        <taxon>Nematocera</taxon>
        <taxon>Chironomoidea</taxon>
        <taxon>Ceratopogonidae</taxon>
        <taxon>Ceratopogoninae</taxon>
        <taxon>Culicoides</taxon>
        <taxon>Monoculicoides</taxon>
    </lineage>
</organism>
<dbReference type="AlphaFoldDB" id="A0A336MEB5"/>
<evidence type="ECO:0000256" key="3">
    <source>
        <dbReference type="ARBA" id="ARBA00022946"/>
    </source>
</evidence>
<dbReference type="GO" id="GO:0005840">
    <property type="term" value="C:ribosome"/>
    <property type="evidence" value="ECO:0007669"/>
    <property type="project" value="UniProtKB-KW"/>
</dbReference>
<dbReference type="OMA" id="LKCKSHV"/>
<evidence type="ECO:0000313" key="7">
    <source>
        <dbReference type="EMBL" id="SSX06925.1"/>
    </source>
</evidence>
<dbReference type="GO" id="GO:0006412">
    <property type="term" value="P:translation"/>
    <property type="evidence" value="ECO:0007669"/>
    <property type="project" value="TreeGrafter"/>
</dbReference>
<keyword evidence="6" id="KW-0687">Ribonucleoprotein</keyword>
<dbReference type="GO" id="GO:1990904">
    <property type="term" value="C:ribonucleoprotein complex"/>
    <property type="evidence" value="ECO:0007669"/>
    <property type="project" value="UniProtKB-KW"/>
</dbReference>
<reference evidence="7" key="1">
    <citation type="submission" date="2018-04" db="EMBL/GenBank/DDBJ databases">
        <authorList>
            <person name="Go L.Y."/>
            <person name="Mitchell J.A."/>
        </authorList>
    </citation>
    <scope>NUCLEOTIDE SEQUENCE</scope>
    <source>
        <tissue evidence="7">Whole organism</tissue>
    </source>
</reference>
<evidence type="ECO:0000313" key="8">
    <source>
        <dbReference type="EMBL" id="SSX27269.1"/>
    </source>
</evidence>
<keyword evidence="4" id="KW-0689">Ribosomal protein</keyword>
<accession>A0A336MEB5</accession>
<dbReference type="VEuPathDB" id="VectorBase:CSON014344"/>
<dbReference type="EMBL" id="UFQS01000793">
    <property type="protein sequence ID" value="SSX06925.1"/>
    <property type="molecule type" value="Genomic_DNA"/>
</dbReference>
<dbReference type="GO" id="GO:0005739">
    <property type="term" value="C:mitochondrion"/>
    <property type="evidence" value="ECO:0007669"/>
    <property type="project" value="UniProtKB-SubCell"/>
</dbReference>
<comment type="similarity">
    <text evidence="2">Belongs to the universal ribosomal protein uS3 family.</text>
</comment>
<name>A0A336MEB5_CULSO</name>
<dbReference type="Pfam" id="PF14955">
    <property type="entry name" value="MRP-S24"/>
    <property type="match status" value="2"/>
</dbReference>
<reference evidence="8" key="2">
    <citation type="submission" date="2018-07" db="EMBL/GenBank/DDBJ databases">
        <authorList>
            <person name="Quirk P.G."/>
            <person name="Krulwich T.A."/>
        </authorList>
    </citation>
    <scope>NUCLEOTIDE SEQUENCE</scope>
</reference>
<evidence type="ECO:0000256" key="4">
    <source>
        <dbReference type="ARBA" id="ARBA00022980"/>
    </source>
</evidence>
<comment type="subcellular location">
    <subcellularLocation>
        <location evidence="1">Mitochondrion</location>
    </subcellularLocation>
</comment>
<keyword evidence="3" id="KW-0809">Transit peptide</keyword>
<evidence type="ECO:0000256" key="5">
    <source>
        <dbReference type="ARBA" id="ARBA00023128"/>
    </source>
</evidence>
<keyword evidence="5" id="KW-0496">Mitochondrion</keyword>
<dbReference type="InterPro" id="IPR026146">
    <property type="entry name" value="Ribosomal_uS3m"/>
</dbReference>
<proteinExistence type="inferred from homology"/>
<dbReference type="PANTHER" id="PTHR21244:SF1">
    <property type="entry name" value="SMALL RIBOSOMAL SUBUNIT PROTEIN US3M"/>
    <property type="match status" value="1"/>
</dbReference>
<dbReference type="PANTHER" id="PTHR21244">
    <property type="entry name" value="MITOCHONDRIAL 28S RIBOSOMAL PROTEIN S24"/>
    <property type="match status" value="1"/>
</dbReference>
<evidence type="ECO:0000256" key="1">
    <source>
        <dbReference type="ARBA" id="ARBA00004173"/>
    </source>
</evidence>
<dbReference type="EMBL" id="UFQT01000793">
    <property type="protein sequence ID" value="SSX27269.1"/>
    <property type="molecule type" value="Genomic_DNA"/>
</dbReference>
<evidence type="ECO:0000256" key="6">
    <source>
        <dbReference type="ARBA" id="ARBA00023274"/>
    </source>
</evidence>
<evidence type="ECO:0000256" key="2">
    <source>
        <dbReference type="ARBA" id="ARBA00010761"/>
    </source>
</evidence>
<protein>
    <submittedName>
        <fullName evidence="8">CSON014344 protein</fullName>
    </submittedName>
</protein>